<comment type="caution">
    <text evidence="2">The sequence shown here is derived from an EMBL/GenBank/DDBJ whole genome shotgun (WGS) entry which is preliminary data.</text>
</comment>
<accession>A0ABT2YWV9</accession>
<reference evidence="2 3" key="1">
    <citation type="submission" date="2022-10" db="EMBL/GenBank/DDBJ databases">
        <title>Defluviimonas sp. nov., isolated from ocean surface water.</title>
        <authorList>
            <person name="He W."/>
            <person name="Wang L."/>
            <person name="Zhang D.-F."/>
        </authorList>
    </citation>
    <scope>NUCLEOTIDE SEQUENCE [LARGE SCALE GENOMIC DNA]</scope>
    <source>
        <strain evidence="2 3">WL0075</strain>
    </source>
</reference>
<dbReference type="EMBL" id="JAOWLA010000001">
    <property type="protein sequence ID" value="MCV2863305.1"/>
    <property type="molecule type" value="Genomic_DNA"/>
</dbReference>
<gene>
    <name evidence="2" type="ORF">OE647_00970</name>
</gene>
<evidence type="ECO:0000313" key="2">
    <source>
        <dbReference type="EMBL" id="MCV2863305.1"/>
    </source>
</evidence>
<proteinExistence type="predicted"/>
<feature type="compositionally biased region" description="Basic and acidic residues" evidence="1">
    <location>
        <begin position="19"/>
        <end position="29"/>
    </location>
</feature>
<feature type="region of interest" description="Disordered" evidence="1">
    <location>
        <begin position="87"/>
        <end position="106"/>
    </location>
</feature>
<dbReference type="RefSeq" id="WP_263719953.1">
    <property type="nucleotide sequence ID" value="NZ_JAOWLA010000001.1"/>
</dbReference>
<organism evidence="2 3">
    <name type="scientific">Albidovulum sediminicola</name>
    <dbReference type="NCBI Taxonomy" id="2984331"/>
    <lineage>
        <taxon>Bacteria</taxon>
        <taxon>Pseudomonadati</taxon>
        <taxon>Pseudomonadota</taxon>
        <taxon>Alphaproteobacteria</taxon>
        <taxon>Rhodobacterales</taxon>
        <taxon>Paracoccaceae</taxon>
        <taxon>Albidovulum</taxon>
    </lineage>
</organism>
<keyword evidence="3" id="KW-1185">Reference proteome</keyword>
<sequence>MTVKGDQNRQQADQGQGHDGPKNHKKNVERTLQSVSVKPGLRRNVNQARWRNLMRHGLGKIVHLQRHTAHIRWQLPDPLGGSCPLLVTPKNSRSRPDSTLTIDGVGNKSPIARTANFVKKKAAMRPV</sequence>
<dbReference type="Proteomes" id="UP001652503">
    <property type="component" value="Unassembled WGS sequence"/>
</dbReference>
<evidence type="ECO:0000313" key="3">
    <source>
        <dbReference type="Proteomes" id="UP001652503"/>
    </source>
</evidence>
<feature type="region of interest" description="Disordered" evidence="1">
    <location>
        <begin position="1"/>
        <end position="43"/>
    </location>
</feature>
<name>A0ABT2YWV9_9RHOB</name>
<protein>
    <submittedName>
        <fullName evidence="2">Uncharacterized protein</fullName>
    </submittedName>
</protein>
<evidence type="ECO:0000256" key="1">
    <source>
        <dbReference type="SAM" id="MobiDB-lite"/>
    </source>
</evidence>